<dbReference type="OrthoDB" id="4225876at2759"/>
<dbReference type="EMBL" id="LFMY01000005">
    <property type="protein sequence ID" value="OKL60459.1"/>
    <property type="molecule type" value="Genomic_DNA"/>
</dbReference>
<feature type="region of interest" description="Disordered" evidence="2">
    <location>
        <begin position="1"/>
        <end position="60"/>
    </location>
</feature>
<evidence type="ECO:0000313" key="3">
    <source>
        <dbReference type="EMBL" id="OKL60459.1"/>
    </source>
</evidence>
<organism evidence="3 4">
    <name type="scientific">Talaromyces atroroseus</name>
    <dbReference type="NCBI Taxonomy" id="1441469"/>
    <lineage>
        <taxon>Eukaryota</taxon>
        <taxon>Fungi</taxon>
        <taxon>Dikarya</taxon>
        <taxon>Ascomycota</taxon>
        <taxon>Pezizomycotina</taxon>
        <taxon>Eurotiomycetes</taxon>
        <taxon>Eurotiomycetidae</taxon>
        <taxon>Eurotiales</taxon>
        <taxon>Trichocomaceae</taxon>
        <taxon>Talaromyces</taxon>
        <taxon>Talaromyces sect. Trachyspermi</taxon>
    </lineage>
</organism>
<dbReference type="Proteomes" id="UP000214365">
    <property type="component" value="Unassembled WGS sequence"/>
</dbReference>
<feature type="compositionally biased region" description="Polar residues" evidence="2">
    <location>
        <begin position="455"/>
        <end position="467"/>
    </location>
</feature>
<reference evidence="3 4" key="1">
    <citation type="submission" date="2015-06" db="EMBL/GenBank/DDBJ databases">
        <title>Talaromyces atroroseus IBT 11181 draft genome.</title>
        <authorList>
            <person name="Rasmussen K.B."/>
            <person name="Rasmussen S."/>
            <person name="Petersen B."/>
            <person name="Sicheritz-Ponten T."/>
            <person name="Mortensen U.H."/>
            <person name="Thrane U."/>
        </authorList>
    </citation>
    <scope>NUCLEOTIDE SEQUENCE [LARGE SCALE GENOMIC DNA]</scope>
    <source>
        <strain evidence="3 4">IBT 11181</strain>
    </source>
</reference>
<dbReference type="RefSeq" id="XP_020120580.1">
    <property type="nucleotide sequence ID" value="XM_020266745.1"/>
</dbReference>
<protein>
    <submittedName>
        <fullName evidence="3">Uncharacterized protein</fullName>
    </submittedName>
</protein>
<dbReference type="AlphaFoldDB" id="A0A1Q5Q8V9"/>
<keyword evidence="4" id="KW-1185">Reference proteome</keyword>
<evidence type="ECO:0000256" key="2">
    <source>
        <dbReference type="SAM" id="MobiDB-lite"/>
    </source>
</evidence>
<dbReference type="GeneID" id="31004179"/>
<feature type="compositionally biased region" description="Low complexity" evidence="2">
    <location>
        <begin position="30"/>
        <end position="42"/>
    </location>
</feature>
<feature type="compositionally biased region" description="Basic and acidic residues" evidence="2">
    <location>
        <begin position="1"/>
        <end position="13"/>
    </location>
</feature>
<keyword evidence="1" id="KW-0175">Coiled coil</keyword>
<feature type="region of interest" description="Disordered" evidence="2">
    <location>
        <begin position="455"/>
        <end position="483"/>
    </location>
</feature>
<evidence type="ECO:0000256" key="1">
    <source>
        <dbReference type="SAM" id="Coils"/>
    </source>
</evidence>
<sequence length="571" mass="65184">MANHNEKSETERKAQRRRDKRTERRFLTRNNINNTSSSSSENEAPARMPQTNGKPSSAAAPILDHNLRDAIVKLLSAKETFVHLSHVVGLLEYVRGSAACAALTFQPEIELKAENERLRHTVNEFKQVIEQQKVQELTARCHTLEAAISDQQDLQRKADREQQHLINERQKLDSERAQMKAELTGELEKKKKEYQAGFQKKLKDAERNIERLEKSNRDLEAKKQKAHDQLENLKAGNEALMSQVRELKSELHKEKEKFLVESRGIDFYQDKFEGLRQELERLIVDHITGPMNDDQINSVEREHLEDQEVFKFVPKRRTPVAQYLWRRGAQSYIISQLCGRVWQSFPFHEVNESTLPNKSKAAFDAISDKLKDINAENEAVWRSITYKAMSRLSAEISSSKAEEEEKDIARHVVKTLAPIIAPSNKESFEAKLGEIVREASSLWAAVKTDKLRISLSEQPPSQASPEQSWLPGSLDGSLEEVESPQDISISHARSLCLFPAVKASDDASKEDIVIQPGYALFSDSTAFALGNKEQQEYAREERELRYNLRRNSATSQLYEAAQNKKVVEPTS</sequence>
<accession>A0A1Q5Q8V9</accession>
<name>A0A1Q5Q8V9_TALAT</name>
<proteinExistence type="predicted"/>
<feature type="coiled-coil region" evidence="1">
    <location>
        <begin position="115"/>
        <end position="285"/>
    </location>
</feature>
<evidence type="ECO:0000313" key="4">
    <source>
        <dbReference type="Proteomes" id="UP000214365"/>
    </source>
</evidence>
<dbReference type="STRING" id="1441469.A0A1Q5Q8V9"/>
<comment type="caution">
    <text evidence="3">The sequence shown here is derived from an EMBL/GenBank/DDBJ whole genome shotgun (WGS) entry which is preliminary data.</text>
</comment>
<gene>
    <name evidence="3" type="ORF">UA08_04424</name>
</gene>